<gene>
    <name evidence="1" type="ORF">EGC76_08210</name>
</gene>
<protein>
    <submittedName>
        <fullName evidence="1">Flagellar protein FlaG</fullName>
    </submittedName>
</protein>
<keyword evidence="1" id="KW-0969">Cilium</keyword>
<sequence>MKRKLFRLFWRYSMASPINEATTNWPVTHAAAERQRLDRVLQQLPAVRQSEVQRELKRDELIKPVQQINEVMNNYGIHFELHDEAGKIVVKIVSQESGEVIRQIPTEEVIRVAEHLHTMSGLLVREEA</sequence>
<dbReference type="Gene3D" id="3.30.160.170">
    <property type="entry name" value="FlaG-like"/>
    <property type="match status" value="1"/>
</dbReference>
<dbReference type="OrthoDB" id="5741693at2"/>
<dbReference type="EMBL" id="RSFE01000005">
    <property type="protein sequence ID" value="RWU09599.1"/>
    <property type="molecule type" value="Genomic_DNA"/>
</dbReference>
<dbReference type="PANTHER" id="PTHR37166:SF1">
    <property type="entry name" value="PROTEIN FLAG"/>
    <property type="match status" value="1"/>
</dbReference>
<evidence type="ECO:0000313" key="1">
    <source>
        <dbReference type="EMBL" id="RWU09599.1"/>
    </source>
</evidence>
<dbReference type="AlphaFoldDB" id="A0A443YZF4"/>
<keyword evidence="1" id="KW-0282">Flagellum</keyword>
<name>A0A443YZF4_9GAMM</name>
<accession>A0A443YZF4</accession>
<dbReference type="PANTHER" id="PTHR37166">
    <property type="entry name" value="PROTEIN FLAG"/>
    <property type="match status" value="1"/>
</dbReference>
<dbReference type="Proteomes" id="UP000288789">
    <property type="component" value="Unassembled WGS sequence"/>
</dbReference>
<dbReference type="Pfam" id="PF03646">
    <property type="entry name" value="FlaG"/>
    <property type="match status" value="1"/>
</dbReference>
<keyword evidence="2" id="KW-1185">Reference proteome</keyword>
<organism evidence="1 2">
    <name type="scientific">Pseudidiomarina gelatinasegens</name>
    <dbReference type="NCBI Taxonomy" id="2487740"/>
    <lineage>
        <taxon>Bacteria</taxon>
        <taxon>Pseudomonadati</taxon>
        <taxon>Pseudomonadota</taxon>
        <taxon>Gammaproteobacteria</taxon>
        <taxon>Alteromonadales</taxon>
        <taxon>Idiomarinaceae</taxon>
        <taxon>Pseudidiomarina</taxon>
    </lineage>
</organism>
<dbReference type="InterPro" id="IPR035924">
    <property type="entry name" value="FlaG-like_sf"/>
</dbReference>
<dbReference type="InterPro" id="IPR005186">
    <property type="entry name" value="FlaG"/>
</dbReference>
<evidence type="ECO:0000313" key="2">
    <source>
        <dbReference type="Proteomes" id="UP000288789"/>
    </source>
</evidence>
<comment type="caution">
    <text evidence="1">The sequence shown here is derived from an EMBL/GenBank/DDBJ whole genome shotgun (WGS) entry which is preliminary data.</text>
</comment>
<reference evidence="1 2" key="1">
    <citation type="submission" date="2018-12" db="EMBL/GenBank/DDBJ databases">
        <authorList>
            <person name="Li A."/>
            <person name="Zhang M."/>
            <person name="Zhu H."/>
        </authorList>
    </citation>
    <scope>NUCLEOTIDE SEQUENCE [LARGE SCALE GENOMIC DNA]</scope>
    <source>
        <strain evidence="1 2">R04H25</strain>
    </source>
</reference>
<proteinExistence type="predicted"/>
<dbReference type="SUPFAM" id="SSF160214">
    <property type="entry name" value="FlaG-like"/>
    <property type="match status" value="1"/>
</dbReference>
<keyword evidence="1" id="KW-0966">Cell projection</keyword>